<evidence type="ECO:0000313" key="3">
    <source>
        <dbReference type="EnsemblPlants" id="OB04G14620.1"/>
    </source>
</evidence>
<evidence type="ECO:0000313" key="4">
    <source>
        <dbReference type="Proteomes" id="UP000006038"/>
    </source>
</evidence>
<proteinExistence type="predicted"/>
<dbReference type="Gramene" id="OB04G14620.1">
    <property type="protein sequence ID" value="OB04G14620.1"/>
    <property type="gene ID" value="OB04G14620"/>
</dbReference>
<organism evidence="3">
    <name type="scientific">Oryza brachyantha</name>
    <name type="common">malo sina</name>
    <dbReference type="NCBI Taxonomy" id="4533"/>
    <lineage>
        <taxon>Eukaryota</taxon>
        <taxon>Viridiplantae</taxon>
        <taxon>Streptophyta</taxon>
        <taxon>Embryophyta</taxon>
        <taxon>Tracheophyta</taxon>
        <taxon>Spermatophyta</taxon>
        <taxon>Magnoliopsida</taxon>
        <taxon>Liliopsida</taxon>
        <taxon>Poales</taxon>
        <taxon>Poaceae</taxon>
        <taxon>BOP clade</taxon>
        <taxon>Oryzoideae</taxon>
        <taxon>Oryzeae</taxon>
        <taxon>Oryzinae</taxon>
        <taxon>Oryza</taxon>
    </lineage>
</organism>
<feature type="transmembrane region" description="Helical" evidence="2">
    <location>
        <begin position="39"/>
        <end position="62"/>
    </location>
</feature>
<reference evidence="3" key="2">
    <citation type="submission" date="2013-04" db="UniProtKB">
        <authorList>
            <consortium name="EnsemblPlants"/>
        </authorList>
    </citation>
    <scope>IDENTIFICATION</scope>
</reference>
<dbReference type="HOGENOM" id="CLU_2726223_0_0_1"/>
<name>J3LWD7_ORYBR</name>
<feature type="region of interest" description="Disordered" evidence="1">
    <location>
        <begin position="1"/>
        <end position="28"/>
    </location>
</feature>
<keyword evidence="4" id="KW-1185">Reference proteome</keyword>
<evidence type="ECO:0000256" key="2">
    <source>
        <dbReference type="SAM" id="Phobius"/>
    </source>
</evidence>
<protein>
    <submittedName>
        <fullName evidence="3">Uncharacterized protein</fullName>
    </submittedName>
</protein>
<sequence>MKPGVLKSRRSNVGDEEEGSGGGGFPAAPRKECWLSLGILLKAVAALLIMMAGVLIGLAASASLSCYYVDGR</sequence>
<dbReference type="Proteomes" id="UP000006038">
    <property type="component" value="Chromosome 4"/>
</dbReference>
<keyword evidence="2" id="KW-1133">Transmembrane helix</keyword>
<reference evidence="3" key="1">
    <citation type="journal article" date="2013" name="Nat. Commun.">
        <title>Whole-genome sequencing of Oryza brachyantha reveals mechanisms underlying Oryza genome evolution.</title>
        <authorList>
            <person name="Chen J."/>
            <person name="Huang Q."/>
            <person name="Gao D."/>
            <person name="Wang J."/>
            <person name="Lang Y."/>
            <person name="Liu T."/>
            <person name="Li B."/>
            <person name="Bai Z."/>
            <person name="Luis Goicoechea J."/>
            <person name="Liang C."/>
            <person name="Chen C."/>
            <person name="Zhang W."/>
            <person name="Sun S."/>
            <person name="Liao Y."/>
            <person name="Zhang X."/>
            <person name="Yang L."/>
            <person name="Song C."/>
            <person name="Wang M."/>
            <person name="Shi J."/>
            <person name="Liu G."/>
            <person name="Liu J."/>
            <person name="Zhou H."/>
            <person name="Zhou W."/>
            <person name="Yu Q."/>
            <person name="An N."/>
            <person name="Chen Y."/>
            <person name="Cai Q."/>
            <person name="Wang B."/>
            <person name="Liu B."/>
            <person name="Min J."/>
            <person name="Huang Y."/>
            <person name="Wu H."/>
            <person name="Li Z."/>
            <person name="Zhang Y."/>
            <person name="Yin Y."/>
            <person name="Song W."/>
            <person name="Jiang J."/>
            <person name="Jackson S.A."/>
            <person name="Wing R.A."/>
            <person name="Wang J."/>
            <person name="Chen M."/>
        </authorList>
    </citation>
    <scope>NUCLEOTIDE SEQUENCE [LARGE SCALE GENOMIC DNA]</scope>
    <source>
        <strain evidence="3">cv. IRGC 101232</strain>
    </source>
</reference>
<keyword evidence="2" id="KW-0812">Transmembrane</keyword>
<accession>J3LWD7</accession>
<evidence type="ECO:0000256" key="1">
    <source>
        <dbReference type="SAM" id="MobiDB-lite"/>
    </source>
</evidence>
<keyword evidence="2" id="KW-0472">Membrane</keyword>
<dbReference type="EnsemblPlants" id="OB04G14620.1">
    <property type="protein sequence ID" value="OB04G14620.1"/>
    <property type="gene ID" value="OB04G14620"/>
</dbReference>
<dbReference type="AlphaFoldDB" id="J3LWD7"/>